<evidence type="ECO:0000313" key="3">
    <source>
        <dbReference type="Proteomes" id="UP001148838"/>
    </source>
</evidence>
<feature type="compositionally biased region" description="Acidic residues" evidence="1">
    <location>
        <begin position="20"/>
        <end position="60"/>
    </location>
</feature>
<comment type="caution">
    <text evidence="2">The sequence shown here is derived from an EMBL/GenBank/DDBJ whole genome shotgun (WGS) entry which is preliminary data.</text>
</comment>
<keyword evidence="3" id="KW-1185">Reference proteome</keyword>
<organism evidence="2 3">
    <name type="scientific">Periplaneta americana</name>
    <name type="common">American cockroach</name>
    <name type="synonym">Blatta americana</name>
    <dbReference type="NCBI Taxonomy" id="6978"/>
    <lineage>
        <taxon>Eukaryota</taxon>
        <taxon>Metazoa</taxon>
        <taxon>Ecdysozoa</taxon>
        <taxon>Arthropoda</taxon>
        <taxon>Hexapoda</taxon>
        <taxon>Insecta</taxon>
        <taxon>Pterygota</taxon>
        <taxon>Neoptera</taxon>
        <taxon>Polyneoptera</taxon>
        <taxon>Dictyoptera</taxon>
        <taxon>Blattodea</taxon>
        <taxon>Blattoidea</taxon>
        <taxon>Blattidae</taxon>
        <taxon>Blattinae</taxon>
        <taxon>Periplaneta</taxon>
    </lineage>
</organism>
<evidence type="ECO:0000313" key="2">
    <source>
        <dbReference type="EMBL" id="KAJ4449525.1"/>
    </source>
</evidence>
<gene>
    <name evidence="2" type="ORF">ANN_00926</name>
</gene>
<name>A0ABQ8TV53_PERAM</name>
<feature type="compositionally biased region" description="Basic and acidic residues" evidence="1">
    <location>
        <begin position="61"/>
        <end position="74"/>
    </location>
</feature>
<reference evidence="2 3" key="1">
    <citation type="journal article" date="2022" name="Allergy">
        <title>Genome assembly and annotation of Periplaneta americana reveal a comprehensive cockroach allergen profile.</title>
        <authorList>
            <person name="Wang L."/>
            <person name="Xiong Q."/>
            <person name="Saelim N."/>
            <person name="Wang L."/>
            <person name="Nong W."/>
            <person name="Wan A.T."/>
            <person name="Shi M."/>
            <person name="Liu X."/>
            <person name="Cao Q."/>
            <person name="Hui J.H.L."/>
            <person name="Sookrung N."/>
            <person name="Leung T.F."/>
            <person name="Tungtrongchitr A."/>
            <person name="Tsui S.K.W."/>
        </authorList>
    </citation>
    <scope>NUCLEOTIDE SEQUENCE [LARGE SCALE GENOMIC DNA]</scope>
    <source>
        <strain evidence="2">PWHHKU_190912</strain>
    </source>
</reference>
<evidence type="ECO:0000256" key="1">
    <source>
        <dbReference type="SAM" id="MobiDB-lite"/>
    </source>
</evidence>
<accession>A0ABQ8TV53</accession>
<protein>
    <submittedName>
        <fullName evidence="2">Uncharacterized protein</fullName>
    </submittedName>
</protein>
<sequence>MAGLCEDGNEPPRSLKAIYDDDNDNDSDDDDDDDDDDDNNNKDDDDNDNDSDDVDDDDDNNKDPRGEYMMRPDQDYAVDVAELPT</sequence>
<feature type="region of interest" description="Disordered" evidence="1">
    <location>
        <begin position="1"/>
        <end position="85"/>
    </location>
</feature>
<proteinExistence type="predicted"/>
<dbReference type="Proteomes" id="UP001148838">
    <property type="component" value="Unassembled WGS sequence"/>
</dbReference>
<dbReference type="EMBL" id="JAJSOF020000003">
    <property type="protein sequence ID" value="KAJ4449525.1"/>
    <property type="molecule type" value="Genomic_DNA"/>
</dbReference>